<protein>
    <submittedName>
        <fullName evidence="2">Uncharacterized protein</fullName>
    </submittedName>
</protein>
<dbReference type="Proteomes" id="UP001319180">
    <property type="component" value="Unassembled WGS sequence"/>
</dbReference>
<keyword evidence="1" id="KW-0812">Transmembrane</keyword>
<feature type="transmembrane region" description="Helical" evidence="1">
    <location>
        <begin position="21"/>
        <end position="46"/>
    </location>
</feature>
<evidence type="ECO:0000313" key="3">
    <source>
        <dbReference type="Proteomes" id="UP001319180"/>
    </source>
</evidence>
<proteinExistence type="predicted"/>
<sequence length="50" mass="5458">MGKYSPHEEEQEATQDEIRSVALTAAFVIVVILAVVGLLATAIWGITRLF</sequence>
<reference evidence="2 3" key="1">
    <citation type="submission" date="2021-05" db="EMBL/GenBank/DDBJ databases">
        <title>A Polyphasic approach of four new species of the genus Ohtaekwangia: Ohtaekwangia histidinii sp. nov., Ohtaekwangia cretensis sp. nov., Ohtaekwangia indiensis sp. nov., Ohtaekwangia reichenbachii sp. nov. from diverse environment.</title>
        <authorList>
            <person name="Octaviana S."/>
        </authorList>
    </citation>
    <scope>NUCLEOTIDE SEQUENCE [LARGE SCALE GENOMIC DNA]</scope>
    <source>
        <strain evidence="2 3">PWU37</strain>
    </source>
</reference>
<dbReference type="AlphaFoldDB" id="A0AAP2GFQ1"/>
<evidence type="ECO:0000313" key="2">
    <source>
        <dbReference type="EMBL" id="MBT1689704.1"/>
    </source>
</evidence>
<gene>
    <name evidence="2" type="ORF">KK078_24290</name>
</gene>
<evidence type="ECO:0000256" key="1">
    <source>
        <dbReference type="SAM" id="Phobius"/>
    </source>
</evidence>
<keyword evidence="1" id="KW-0472">Membrane</keyword>
<comment type="caution">
    <text evidence="2">The sequence shown here is derived from an EMBL/GenBank/DDBJ whole genome shotgun (WGS) entry which is preliminary data.</text>
</comment>
<dbReference type="EMBL" id="JAHESC010000046">
    <property type="protein sequence ID" value="MBT1689704.1"/>
    <property type="molecule type" value="Genomic_DNA"/>
</dbReference>
<accession>A0AAP2GFQ1</accession>
<keyword evidence="1" id="KW-1133">Transmembrane helix</keyword>
<dbReference type="RefSeq" id="WP_254092926.1">
    <property type="nucleotide sequence ID" value="NZ_JAHESC010000046.1"/>
</dbReference>
<name>A0AAP2GFQ1_9BACT</name>
<keyword evidence="3" id="KW-1185">Reference proteome</keyword>
<organism evidence="2 3">
    <name type="scientific">Dawidia soli</name>
    <dbReference type="NCBI Taxonomy" id="2782352"/>
    <lineage>
        <taxon>Bacteria</taxon>
        <taxon>Pseudomonadati</taxon>
        <taxon>Bacteroidota</taxon>
        <taxon>Cytophagia</taxon>
        <taxon>Cytophagales</taxon>
        <taxon>Chryseotaleaceae</taxon>
        <taxon>Dawidia</taxon>
    </lineage>
</organism>